<dbReference type="AlphaFoldDB" id="A0A7X0VHG4"/>
<name>A0A7X0VHG4_9BACL</name>
<gene>
    <name evidence="1" type="ORF">H7C19_18160</name>
</gene>
<evidence type="ECO:0000313" key="2">
    <source>
        <dbReference type="Proteomes" id="UP000547209"/>
    </source>
</evidence>
<accession>A0A7X0VHG4</accession>
<keyword evidence="2" id="KW-1185">Reference proteome</keyword>
<reference evidence="1 2" key="1">
    <citation type="submission" date="2020-08" db="EMBL/GenBank/DDBJ databases">
        <title>Cohnella phylogeny.</title>
        <authorList>
            <person name="Dunlap C."/>
        </authorList>
    </citation>
    <scope>NUCLEOTIDE SEQUENCE [LARGE SCALE GENOMIC DNA]</scope>
    <source>
        <strain evidence="1 2">DSM 28246</strain>
    </source>
</reference>
<dbReference type="Proteomes" id="UP000547209">
    <property type="component" value="Unassembled WGS sequence"/>
</dbReference>
<comment type="caution">
    <text evidence="1">The sequence shown here is derived from an EMBL/GenBank/DDBJ whole genome shotgun (WGS) entry which is preliminary data.</text>
</comment>
<sequence length="72" mass="8284">MRRYEVIKDIPSGWETSAKVGDILRLRHWEGIPTLFKNNKAVCDADSRYAIEYCKPVEEGEALNATNQDENK</sequence>
<dbReference type="EMBL" id="JACJVP010000029">
    <property type="protein sequence ID" value="MBB6672609.1"/>
    <property type="molecule type" value="Genomic_DNA"/>
</dbReference>
<proteinExistence type="predicted"/>
<evidence type="ECO:0000313" key="1">
    <source>
        <dbReference type="EMBL" id="MBB6672609.1"/>
    </source>
</evidence>
<organism evidence="1 2">
    <name type="scientific">Cohnella nanjingensis</name>
    <dbReference type="NCBI Taxonomy" id="1387779"/>
    <lineage>
        <taxon>Bacteria</taxon>
        <taxon>Bacillati</taxon>
        <taxon>Bacillota</taxon>
        <taxon>Bacilli</taxon>
        <taxon>Bacillales</taxon>
        <taxon>Paenibacillaceae</taxon>
        <taxon>Cohnella</taxon>
    </lineage>
</organism>
<protein>
    <submittedName>
        <fullName evidence="1">Uncharacterized protein</fullName>
    </submittedName>
</protein>
<dbReference type="RefSeq" id="WP_185144107.1">
    <property type="nucleotide sequence ID" value="NZ_JACJVP010000029.1"/>
</dbReference>